<accession>A0ABU2LJ36</accession>
<reference evidence="4" key="1">
    <citation type="submission" date="2023-07" db="EMBL/GenBank/DDBJ databases">
        <title>30 novel species of actinomycetes from the DSMZ collection.</title>
        <authorList>
            <person name="Nouioui I."/>
        </authorList>
    </citation>
    <scope>NUCLEOTIDE SEQUENCE [LARGE SCALE GENOMIC DNA]</scope>
    <source>
        <strain evidence="4">DSM 44918</strain>
    </source>
</reference>
<feature type="domain" description="Trypsin-co-occurring" evidence="2">
    <location>
        <begin position="9"/>
        <end position="86"/>
    </location>
</feature>
<sequence length="109" mass="11552">MSASGEGVVGLAEVIRQVRRELAQARADGVDDGVRFAVRQVSLEFAVQVHQAGDGRAGLRIGVLTADVGGGVSRDRTHRIQVELGPEDGTGGMLRVGREATDPDDPYDR</sequence>
<feature type="region of interest" description="Disordered" evidence="1">
    <location>
        <begin position="83"/>
        <end position="109"/>
    </location>
</feature>
<dbReference type="RefSeq" id="WP_311595695.1">
    <property type="nucleotide sequence ID" value="NZ_JAVREM010000003.1"/>
</dbReference>
<evidence type="ECO:0000256" key="1">
    <source>
        <dbReference type="SAM" id="MobiDB-lite"/>
    </source>
</evidence>
<organism evidence="3 4">
    <name type="scientific">Streptomyces millisiae</name>
    <dbReference type="NCBI Taxonomy" id="3075542"/>
    <lineage>
        <taxon>Bacteria</taxon>
        <taxon>Bacillati</taxon>
        <taxon>Actinomycetota</taxon>
        <taxon>Actinomycetes</taxon>
        <taxon>Kitasatosporales</taxon>
        <taxon>Streptomycetaceae</taxon>
        <taxon>Streptomyces</taxon>
    </lineage>
</organism>
<dbReference type="InterPro" id="IPR045608">
    <property type="entry name" value="Trypco2"/>
</dbReference>
<evidence type="ECO:0000259" key="2">
    <source>
        <dbReference type="Pfam" id="PF19631"/>
    </source>
</evidence>
<comment type="caution">
    <text evidence="3">The sequence shown here is derived from an EMBL/GenBank/DDBJ whole genome shotgun (WGS) entry which is preliminary data.</text>
</comment>
<keyword evidence="4" id="KW-1185">Reference proteome</keyword>
<gene>
    <name evidence="3" type="ORF">RNC47_04460</name>
</gene>
<dbReference type="Pfam" id="PF19631">
    <property type="entry name" value="Trypco2"/>
    <property type="match status" value="1"/>
</dbReference>
<dbReference type="Proteomes" id="UP001183420">
    <property type="component" value="Unassembled WGS sequence"/>
</dbReference>
<feature type="compositionally biased region" description="Basic and acidic residues" evidence="1">
    <location>
        <begin position="96"/>
        <end position="109"/>
    </location>
</feature>
<evidence type="ECO:0000313" key="3">
    <source>
        <dbReference type="EMBL" id="MDT0317591.1"/>
    </source>
</evidence>
<proteinExistence type="predicted"/>
<dbReference type="EMBL" id="JAVREM010000003">
    <property type="protein sequence ID" value="MDT0317591.1"/>
    <property type="molecule type" value="Genomic_DNA"/>
</dbReference>
<name>A0ABU2LJ36_9ACTN</name>
<protein>
    <submittedName>
        <fullName evidence="3">Trypco2 family protein</fullName>
    </submittedName>
</protein>
<evidence type="ECO:0000313" key="4">
    <source>
        <dbReference type="Proteomes" id="UP001183420"/>
    </source>
</evidence>